<dbReference type="Proteomes" id="UP001058974">
    <property type="component" value="Chromosome 7"/>
</dbReference>
<sequence length="136" mass="15529">MVPPTNFSLQDSASHWLVMNVAVRNIFMGEGSDEKQLVEDTAHLIEKQIKDATESTISSTIENSKCAIERAFAVAEEAAQHVPEIKKRVFLLQQGNKEQMVKILGRNQKGNYCSVKQVQEQFHRHGRKAMLQRERH</sequence>
<name>A0A9D4ZYY9_PEA</name>
<protein>
    <submittedName>
        <fullName evidence="1">Uncharacterized protein</fullName>
    </submittedName>
</protein>
<gene>
    <name evidence="1" type="ORF">KIW84_076097</name>
</gene>
<dbReference type="AlphaFoldDB" id="A0A9D4ZYY9"/>
<comment type="caution">
    <text evidence="1">The sequence shown here is derived from an EMBL/GenBank/DDBJ whole genome shotgun (WGS) entry which is preliminary data.</text>
</comment>
<dbReference type="Gramene" id="Psat07G0609700-T1">
    <property type="protein sequence ID" value="KAI5391102.1"/>
    <property type="gene ID" value="KIW84_076097"/>
</dbReference>
<organism evidence="1 2">
    <name type="scientific">Pisum sativum</name>
    <name type="common">Garden pea</name>
    <name type="synonym">Lathyrus oleraceus</name>
    <dbReference type="NCBI Taxonomy" id="3888"/>
    <lineage>
        <taxon>Eukaryota</taxon>
        <taxon>Viridiplantae</taxon>
        <taxon>Streptophyta</taxon>
        <taxon>Embryophyta</taxon>
        <taxon>Tracheophyta</taxon>
        <taxon>Spermatophyta</taxon>
        <taxon>Magnoliopsida</taxon>
        <taxon>eudicotyledons</taxon>
        <taxon>Gunneridae</taxon>
        <taxon>Pentapetalae</taxon>
        <taxon>rosids</taxon>
        <taxon>fabids</taxon>
        <taxon>Fabales</taxon>
        <taxon>Fabaceae</taxon>
        <taxon>Papilionoideae</taxon>
        <taxon>50 kb inversion clade</taxon>
        <taxon>NPAAA clade</taxon>
        <taxon>Hologalegina</taxon>
        <taxon>IRL clade</taxon>
        <taxon>Fabeae</taxon>
        <taxon>Lathyrus</taxon>
    </lineage>
</organism>
<keyword evidence="2" id="KW-1185">Reference proteome</keyword>
<evidence type="ECO:0000313" key="2">
    <source>
        <dbReference type="Proteomes" id="UP001058974"/>
    </source>
</evidence>
<dbReference type="EMBL" id="JAMSHJ010000007">
    <property type="protein sequence ID" value="KAI5391102.1"/>
    <property type="molecule type" value="Genomic_DNA"/>
</dbReference>
<reference evidence="1 2" key="1">
    <citation type="journal article" date="2022" name="Nat. Genet.">
        <title>Improved pea reference genome and pan-genome highlight genomic features and evolutionary characteristics.</title>
        <authorList>
            <person name="Yang T."/>
            <person name="Liu R."/>
            <person name="Luo Y."/>
            <person name="Hu S."/>
            <person name="Wang D."/>
            <person name="Wang C."/>
            <person name="Pandey M.K."/>
            <person name="Ge S."/>
            <person name="Xu Q."/>
            <person name="Li N."/>
            <person name="Li G."/>
            <person name="Huang Y."/>
            <person name="Saxena R.K."/>
            <person name="Ji Y."/>
            <person name="Li M."/>
            <person name="Yan X."/>
            <person name="He Y."/>
            <person name="Liu Y."/>
            <person name="Wang X."/>
            <person name="Xiang C."/>
            <person name="Varshney R.K."/>
            <person name="Ding H."/>
            <person name="Gao S."/>
            <person name="Zong X."/>
        </authorList>
    </citation>
    <scope>NUCLEOTIDE SEQUENCE [LARGE SCALE GENOMIC DNA]</scope>
    <source>
        <strain evidence="1 2">cv. Zhongwan 6</strain>
    </source>
</reference>
<accession>A0A9D4ZYY9</accession>
<evidence type="ECO:0000313" key="1">
    <source>
        <dbReference type="EMBL" id="KAI5391102.1"/>
    </source>
</evidence>
<proteinExistence type="predicted"/>